<evidence type="ECO:0000256" key="1">
    <source>
        <dbReference type="ARBA" id="ARBA00013194"/>
    </source>
</evidence>
<keyword evidence="3 6" id="KW-0413">Isomerase</keyword>
<dbReference type="PANTHER" id="PTHR43246">
    <property type="entry name" value="PEPTIDYL-PROLYL CIS-TRANS ISOMERASE CYP38, CHLOROPLASTIC"/>
    <property type="match status" value="1"/>
</dbReference>
<accession>A0AAU0F099</accession>
<proteinExistence type="predicted"/>
<sequence length="195" mass="22247">MKPIFTAAMLFCLTCVYAQKVIIKTEQGDITVKLYPKKAPLTVANFLRYVDDKAYDNTTFYRTVRLDNQKQSSIPIQVIQGGLGDDLPAKPYPAIPLERTHQTGLSHKVGAISMARYEPDTATTEFFIIVNEDQPQLDYNGDRNPDKQGYSVFGKIVKGMKVVEAINKSETVMWEEMKQKQWIKNPVKILTIRRK</sequence>
<evidence type="ECO:0000256" key="4">
    <source>
        <dbReference type="SAM" id="SignalP"/>
    </source>
</evidence>
<dbReference type="InterPro" id="IPR002130">
    <property type="entry name" value="Cyclophilin-type_PPIase_dom"/>
</dbReference>
<organism evidence="6 7">
    <name type="scientific">Bergeyella porcorum</name>
    <dbReference type="NCBI Taxonomy" id="1735111"/>
    <lineage>
        <taxon>Bacteria</taxon>
        <taxon>Pseudomonadati</taxon>
        <taxon>Bacteroidota</taxon>
        <taxon>Flavobacteriia</taxon>
        <taxon>Flavobacteriales</taxon>
        <taxon>Weeksellaceae</taxon>
        <taxon>Bergeyella</taxon>
    </lineage>
</organism>
<dbReference type="AlphaFoldDB" id="A0AAU0F099"/>
<dbReference type="EMBL" id="CP136426">
    <property type="protein sequence ID" value="WOC50936.1"/>
    <property type="molecule type" value="Genomic_DNA"/>
</dbReference>
<evidence type="ECO:0000256" key="2">
    <source>
        <dbReference type="ARBA" id="ARBA00023110"/>
    </source>
</evidence>
<dbReference type="GO" id="GO:0003755">
    <property type="term" value="F:peptidyl-prolyl cis-trans isomerase activity"/>
    <property type="evidence" value="ECO:0007669"/>
    <property type="project" value="UniProtKB-KW"/>
</dbReference>
<keyword evidence="7" id="KW-1185">Reference proteome</keyword>
<keyword evidence="4" id="KW-0732">Signal</keyword>
<keyword evidence="2" id="KW-0697">Rotamase</keyword>
<dbReference type="Gene3D" id="2.40.100.10">
    <property type="entry name" value="Cyclophilin-like"/>
    <property type="match status" value="1"/>
</dbReference>
<reference evidence="6" key="1">
    <citation type="submission" date="2023-10" db="EMBL/GenBank/DDBJ databases">
        <title>Characterization and whole genome sequencing of a novel strain of Bergeyella porcorum QD2021 isolated from pig.</title>
        <authorList>
            <person name="Liu G."/>
            <person name="Chen C."/>
            <person name="Han X."/>
        </authorList>
    </citation>
    <scope>NUCLEOTIDE SEQUENCE</scope>
    <source>
        <strain evidence="6">QD2021</strain>
    </source>
</reference>
<evidence type="ECO:0000313" key="6">
    <source>
        <dbReference type="EMBL" id="WOC50936.1"/>
    </source>
</evidence>
<evidence type="ECO:0000256" key="3">
    <source>
        <dbReference type="ARBA" id="ARBA00023235"/>
    </source>
</evidence>
<gene>
    <name evidence="6" type="primary">ppiA</name>
    <name evidence="6" type="ORF">BPO_0289</name>
</gene>
<name>A0AAU0F099_9FLAO</name>
<dbReference type="RefSeq" id="WP_327984630.1">
    <property type="nucleotide sequence ID" value="NZ_CP136426.1"/>
</dbReference>
<evidence type="ECO:0000259" key="5">
    <source>
        <dbReference type="PROSITE" id="PS50072"/>
    </source>
</evidence>
<feature type="chain" id="PRO_5043490779" description="peptidylprolyl isomerase" evidence="4">
    <location>
        <begin position="19"/>
        <end position="195"/>
    </location>
</feature>
<dbReference type="PROSITE" id="PS50072">
    <property type="entry name" value="CSA_PPIASE_2"/>
    <property type="match status" value="1"/>
</dbReference>
<dbReference type="KEGG" id="bpor:BPO_0289"/>
<evidence type="ECO:0000313" key="7">
    <source>
        <dbReference type="Proteomes" id="UP001432059"/>
    </source>
</evidence>
<feature type="domain" description="PPIase cyclophilin-type" evidence="5">
    <location>
        <begin position="17"/>
        <end position="195"/>
    </location>
</feature>
<dbReference type="Proteomes" id="UP001432059">
    <property type="component" value="Chromosome"/>
</dbReference>
<dbReference type="Pfam" id="PF00160">
    <property type="entry name" value="Pro_isomerase"/>
    <property type="match status" value="1"/>
</dbReference>
<dbReference type="InterPro" id="IPR029000">
    <property type="entry name" value="Cyclophilin-like_dom_sf"/>
</dbReference>
<dbReference type="InterPro" id="IPR044665">
    <property type="entry name" value="E_coli_cyclophilin_A-like"/>
</dbReference>
<dbReference type="CDD" id="cd00317">
    <property type="entry name" value="cyclophilin"/>
    <property type="match status" value="1"/>
</dbReference>
<dbReference type="SUPFAM" id="SSF50891">
    <property type="entry name" value="Cyclophilin-like"/>
    <property type="match status" value="1"/>
</dbReference>
<dbReference type="EC" id="5.2.1.8" evidence="1"/>
<protein>
    <recommendedName>
        <fullName evidence="1">peptidylprolyl isomerase</fullName>
        <ecNumber evidence="1">5.2.1.8</ecNumber>
    </recommendedName>
</protein>
<feature type="signal peptide" evidence="4">
    <location>
        <begin position="1"/>
        <end position="18"/>
    </location>
</feature>